<dbReference type="EMBL" id="JBHTKL010000005">
    <property type="protein sequence ID" value="MFD1019682.1"/>
    <property type="molecule type" value="Genomic_DNA"/>
</dbReference>
<dbReference type="InterPro" id="IPR021247">
    <property type="entry name" value="DUF2785"/>
</dbReference>
<sequence length="284" mass="33490">MKKSLRENLLNENELKSILTEFKQEKIHWQDIDQSTTLNSMIEHIGSTDSVLRDQLIYDTFFRLMVERDQIETERLSEILDMCINEKLFTGIGENGTDTVFTRSFTTLVTALILYKDNQQDFLSEATINRVKEQLVKYYELEEDLRGYVTGKGWAHSVAHVTDAFVELVKNSKFDKEEFPEIMRTLWQKVLVSSHAYVHQEDERLLHPILEMLDKGLEVHVLEDLMDQLPDELAERKDKIDYEEYLLLVFNVKTFLKTFYVKINNNPKLSSLQMQIEQTLEKVR</sequence>
<reference evidence="2" key="1">
    <citation type="journal article" date="2019" name="Int. J. Syst. Evol. Microbiol.">
        <title>The Global Catalogue of Microorganisms (GCM) 10K type strain sequencing project: providing services to taxonomists for standard genome sequencing and annotation.</title>
        <authorList>
            <consortium name="The Broad Institute Genomics Platform"/>
            <consortium name="The Broad Institute Genome Sequencing Center for Infectious Disease"/>
            <person name="Wu L."/>
            <person name="Ma J."/>
        </authorList>
    </citation>
    <scope>NUCLEOTIDE SEQUENCE [LARGE SCALE GENOMIC DNA]</scope>
    <source>
        <strain evidence="2">CCUG 56607</strain>
    </source>
</reference>
<accession>A0ABW3L1L8</accession>
<gene>
    <name evidence="1" type="ORF">ACFQ2J_10915</name>
</gene>
<evidence type="ECO:0000313" key="1">
    <source>
        <dbReference type="EMBL" id="MFD1019682.1"/>
    </source>
</evidence>
<protein>
    <submittedName>
        <fullName evidence="1">DUF2785 domain-containing protein</fullName>
    </submittedName>
</protein>
<keyword evidence="2" id="KW-1185">Reference proteome</keyword>
<comment type="caution">
    <text evidence="1">The sequence shown here is derived from an EMBL/GenBank/DDBJ whole genome shotgun (WGS) entry which is preliminary data.</text>
</comment>
<name>A0ABW3L1L8_9BACI</name>
<proteinExistence type="predicted"/>
<dbReference type="Pfam" id="PF10978">
    <property type="entry name" value="DUF2785"/>
    <property type="match status" value="1"/>
</dbReference>
<organism evidence="1 2">
    <name type="scientific">Thalassobacillus hwangdonensis</name>
    <dbReference type="NCBI Taxonomy" id="546108"/>
    <lineage>
        <taxon>Bacteria</taxon>
        <taxon>Bacillati</taxon>
        <taxon>Bacillota</taxon>
        <taxon>Bacilli</taxon>
        <taxon>Bacillales</taxon>
        <taxon>Bacillaceae</taxon>
        <taxon>Thalassobacillus</taxon>
    </lineage>
</organism>
<evidence type="ECO:0000313" key="2">
    <source>
        <dbReference type="Proteomes" id="UP001596990"/>
    </source>
</evidence>
<dbReference type="Proteomes" id="UP001596990">
    <property type="component" value="Unassembled WGS sequence"/>
</dbReference>
<dbReference type="RefSeq" id="WP_386059969.1">
    <property type="nucleotide sequence ID" value="NZ_JBHTKL010000005.1"/>
</dbReference>